<evidence type="ECO:0000256" key="3">
    <source>
        <dbReference type="ARBA" id="ARBA00023315"/>
    </source>
</evidence>
<dbReference type="PANTHER" id="PTHR31642:SF310">
    <property type="entry name" value="FATTY ALCOHOL:CAFFEOYL-COA ACYLTRANSFERASE"/>
    <property type="match status" value="1"/>
</dbReference>
<keyword evidence="3" id="KW-0012">Acyltransferase</keyword>
<evidence type="ECO:0008006" key="6">
    <source>
        <dbReference type="Google" id="ProtNLM"/>
    </source>
</evidence>
<reference evidence="4 5" key="1">
    <citation type="journal article" date="2020" name="Nat. Food">
        <title>A phased Vanilla planifolia genome enables genetic improvement of flavour and production.</title>
        <authorList>
            <person name="Hasing T."/>
            <person name="Tang H."/>
            <person name="Brym M."/>
            <person name="Khazi F."/>
            <person name="Huang T."/>
            <person name="Chambers A.H."/>
        </authorList>
    </citation>
    <scope>NUCLEOTIDE SEQUENCE [LARGE SCALE GENOMIC DNA]</scope>
    <source>
        <tissue evidence="4">Leaf</tissue>
    </source>
</reference>
<evidence type="ECO:0000256" key="2">
    <source>
        <dbReference type="ARBA" id="ARBA00022679"/>
    </source>
</evidence>
<comment type="similarity">
    <text evidence="1">Belongs to the plant acyltransferase family.</text>
</comment>
<dbReference type="InterPro" id="IPR050317">
    <property type="entry name" value="Plant_Fungal_Acyltransferase"/>
</dbReference>
<comment type="caution">
    <text evidence="4">The sequence shown here is derived from an EMBL/GenBank/DDBJ whole genome shotgun (WGS) entry which is preliminary data.</text>
</comment>
<accession>A0A835RBT8</accession>
<dbReference type="PANTHER" id="PTHR31642">
    <property type="entry name" value="TRICHOTHECENE 3-O-ACETYLTRANSFERASE"/>
    <property type="match status" value="1"/>
</dbReference>
<dbReference type="FunFam" id="3.30.559.10:FF:000015">
    <property type="entry name" value="Spermidine hydroxycinnamoyl transferase"/>
    <property type="match status" value="1"/>
</dbReference>
<protein>
    <recommendedName>
        <fullName evidence="6">Omega-hydroxypalmitate O-feruloyl transferase</fullName>
    </recommendedName>
</protein>
<evidence type="ECO:0000313" key="5">
    <source>
        <dbReference type="Proteomes" id="UP000639772"/>
    </source>
</evidence>
<evidence type="ECO:0000313" key="4">
    <source>
        <dbReference type="EMBL" id="KAG0487498.1"/>
    </source>
</evidence>
<dbReference type="Pfam" id="PF02458">
    <property type="entry name" value="Transferase"/>
    <property type="match status" value="1"/>
</dbReference>
<organism evidence="4 5">
    <name type="scientific">Vanilla planifolia</name>
    <name type="common">Vanilla</name>
    <dbReference type="NCBI Taxonomy" id="51239"/>
    <lineage>
        <taxon>Eukaryota</taxon>
        <taxon>Viridiplantae</taxon>
        <taxon>Streptophyta</taxon>
        <taxon>Embryophyta</taxon>
        <taxon>Tracheophyta</taxon>
        <taxon>Spermatophyta</taxon>
        <taxon>Magnoliopsida</taxon>
        <taxon>Liliopsida</taxon>
        <taxon>Asparagales</taxon>
        <taxon>Orchidaceae</taxon>
        <taxon>Vanilloideae</taxon>
        <taxon>Vanilleae</taxon>
        <taxon>Vanilla</taxon>
    </lineage>
</organism>
<dbReference type="GO" id="GO:0016747">
    <property type="term" value="F:acyltransferase activity, transferring groups other than amino-acyl groups"/>
    <property type="evidence" value="ECO:0007669"/>
    <property type="project" value="TreeGrafter"/>
</dbReference>
<dbReference type="InterPro" id="IPR023213">
    <property type="entry name" value="CAT-like_dom_sf"/>
</dbReference>
<name>A0A835RBT8_VANPL</name>
<dbReference type="Proteomes" id="UP000639772">
    <property type="component" value="Unassembled WGS sequence"/>
</dbReference>
<proteinExistence type="inferred from homology"/>
<dbReference type="EMBL" id="JADCNM010000004">
    <property type="protein sequence ID" value="KAG0487498.1"/>
    <property type="molecule type" value="Genomic_DNA"/>
</dbReference>
<keyword evidence="2" id="KW-0808">Transferase</keyword>
<gene>
    <name evidence="4" type="ORF">HPP92_009593</name>
</gene>
<dbReference type="Gene3D" id="3.30.559.10">
    <property type="entry name" value="Chloramphenicol acetyltransferase-like domain"/>
    <property type="match status" value="2"/>
</dbReference>
<evidence type="ECO:0000256" key="1">
    <source>
        <dbReference type="ARBA" id="ARBA00009861"/>
    </source>
</evidence>
<dbReference type="AlphaFoldDB" id="A0A835RBT8"/>
<dbReference type="OrthoDB" id="671439at2759"/>
<sequence length="435" mass="48837">METTGDEEGNELKVKQGEPILVPPAEETPRVPYFLSNLDQNVAVIIKTIFCFKSKDEGNERAAKVIKDALAKVLVHYYPLAGRLTISAEGKLMVDCTGEGVLFVEAEADCNMADVGDIDKPESATLDKLIYNVRGAKNIMEMPLLVVQVTNFRCGGFVLGRAMNHCMFDGIAAVEFVKSWSEIAQNLPLSVPPFLDRTILRSRTPPLVEFPHREFLDITDISDTATIYKHHPMLYRSFCFDLERLDRLKRLAIEESFVSKCTSFEALSGFVWQARTRALGLRPKQQTKLLFAIDGRARFNPPLPRSYFGNGMVLANSLATAEELTKNSVGFAVKKVQEAIRMVTDSYMRSAIDYFEMTRSRPSLTGTLLLSTWSRLPFHTINFGWEEPVHHGPVTMPEKDVVLFTSHGKERNGIMVMMGLPDSAMAIFEQLVEEI</sequence>